<dbReference type="Pfam" id="PF16403">
    <property type="entry name" value="Bact_surface_Ig-like"/>
    <property type="match status" value="1"/>
</dbReference>
<dbReference type="SUPFAM" id="SSF49899">
    <property type="entry name" value="Concanavalin A-like lectins/glucanases"/>
    <property type="match status" value="1"/>
</dbReference>
<evidence type="ECO:0000313" key="5">
    <source>
        <dbReference type="EMBL" id="SBW08950.1"/>
    </source>
</evidence>
<dbReference type="InterPro" id="IPR039331">
    <property type="entry name" value="PAPs-like"/>
</dbReference>
<dbReference type="InterPro" id="IPR032179">
    <property type="entry name" value="Cry22Aa_Ig-like"/>
</dbReference>
<dbReference type="InterPro" id="IPR013320">
    <property type="entry name" value="ConA-like_dom_sf"/>
</dbReference>
<keyword evidence="1" id="KW-0732">Signal</keyword>
<dbReference type="Gene3D" id="2.60.40.10">
    <property type="entry name" value="Immunoglobulins"/>
    <property type="match status" value="1"/>
</dbReference>
<dbReference type="GO" id="GO:0046872">
    <property type="term" value="F:metal ion binding"/>
    <property type="evidence" value="ECO:0007669"/>
    <property type="project" value="InterPro"/>
</dbReference>
<evidence type="ECO:0000256" key="1">
    <source>
        <dbReference type="ARBA" id="ARBA00022729"/>
    </source>
</evidence>
<accession>A0A212KB90</accession>
<dbReference type="PANTHER" id="PTHR22953">
    <property type="entry name" value="ACID PHOSPHATASE RELATED"/>
    <property type="match status" value="1"/>
</dbReference>
<dbReference type="InterPro" id="IPR013783">
    <property type="entry name" value="Ig-like_fold"/>
</dbReference>
<organism evidence="5">
    <name type="scientific">uncultured Eubacteriales bacterium</name>
    <dbReference type="NCBI Taxonomy" id="172733"/>
    <lineage>
        <taxon>Bacteria</taxon>
        <taxon>Bacillati</taxon>
        <taxon>Bacillota</taxon>
        <taxon>Clostridia</taxon>
        <taxon>Eubacteriales</taxon>
        <taxon>environmental samples</taxon>
    </lineage>
</organism>
<dbReference type="GO" id="GO:0003993">
    <property type="term" value="F:acid phosphatase activity"/>
    <property type="evidence" value="ECO:0007669"/>
    <property type="project" value="InterPro"/>
</dbReference>
<dbReference type="EMBL" id="FLUN01000001">
    <property type="protein sequence ID" value="SBW08950.1"/>
    <property type="molecule type" value="Genomic_DNA"/>
</dbReference>
<evidence type="ECO:0000259" key="2">
    <source>
        <dbReference type="Pfam" id="PF00149"/>
    </source>
</evidence>
<dbReference type="Pfam" id="PF00149">
    <property type="entry name" value="Metallophos"/>
    <property type="match status" value="2"/>
</dbReference>
<dbReference type="InterPro" id="IPR008963">
    <property type="entry name" value="Purple_acid_Pase-like_N"/>
</dbReference>
<proteinExistence type="predicted"/>
<sequence length="987" mass="107090">MKPISALFKGNGHIKQAITRGISLLLAVVMLTLLIPLQAVAAAVPTVTGNDTINIGIASDIHISHSDSAGSKTMERLLRSCIQGFYSASGNSLDAVAFNGDLTDNGYVDELKTFRAIVGEELSGDTQLTASMGNHEFYKYGWGVDVGANAGMKEEMQADFTREIGVGIEDDISVKGVHVLSVSPDNELDSYQNRESFLRAHIEAAAQEDPTNPIILVAHKPVKYTVLSSGTVPNGSYATLAADWSESFLEFLKQYPQIIYFSGHAHDDLGKEDMIYQQDFTSVQDGVVSVDSASTSLLVSIDSNKVVTINRINNTDGTFFTPSWTIDIPSVVESKENFQYRDSNAVSNISLTMGENASELYVNWYNTSFQTAKVQYATADHFVDGILSAPIEVTAYSRGTAYGSDDYYNHAFLENLEPGTSYCYRVGNENGWSDYAVFTTPESSADINFIFAADAQIGSSNTASDTAGWVDTMSKAAAKFPEAQFMIHAGDQVEVSSDTDQYSGFLAPSELVGLPLATVAGNHDFNSLLYSQHFAFDNTDGNTVSKAAGAYSGDYWYVRNQTLFLALNSNVQNTQAHQNFMQQAILDAQAAGYTIKWKVAIFHHSIFSTAGHSTNEDIIRRRETLPQVFSDLQIDLVLMGHDHIYCRTYLMNGRTPATENGVGGTLIDPAPGEVLYITGESASGSKYYDLIGENYDFSAVTYQNYSPGISNVSISDNTLTVHTYDTSNMDAPTDSVTIKRTQAPAGDTLKPYLFLPTENDVVLGESFDMLSGVSAVDNTDGDITGSIVATGNVDTATEGTYVLTYEVTDSAGNTASGRRSISVKKEISSTEGLYFGFDIKSGQLQNESTGAVSYSTYNKTGDYTFKYDDTIHQTVLTGPETGNLVIDGLNLAPLDNAFTVETYIKIPSTVTSYDIFQFDGQNINLVGFPGNTYFGSGRHSGGDADVSVEKNLPTDQWVHILCTGKEGKQTLYVNGEVFARVRTPTPL</sequence>
<dbReference type="SUPFAM" id="SSF49363">
    <property type="entry name" value="Purple acid phosphatase, N-terminal domain"/>
    <property type="match status" value="1"/>
</dbReference>
<dbReference type="PANTHER" id="PTHR22953:SF153">
    <property type="entry name" value="PURPLE ACID PHOSPHATASE"/>
    <property type="match status" value="1"/>
</dbReference>
<dbReference type="Gene3D" id="2.60.40.380">
    <property type="entry name" value="Purple acid phosphatase-like, N-terminal"/>
    <property type="match status" value="1"/>
</dbReference>
<dbReference type="InterPro" id="IPR029052">
    <property type="entry name" value="Metallo-depent_PP-like"/>
</dbReference>
<feature type="domain" description="Calcineurin-like phosphoesterase" evidence="2">
    <location>
        <begin position="54"/>
        <end position="267"/>
    </location>
</feature>
<feature type="domain" description="Calcineurin-like phosphoesterase" evidence="2">
    <location>
        <begin position="477"/>
        <end position="645"/>
    </location>
</feature>
<protein>
    <submittedName>
        <fullName evidence="5">Uncharacterized protein</fullName>
    </submittedName>
</protein>
<dbReference type="Pfam" id="PF13385">
    <property type="entry name" value="Laminin_G_3"/>
    <property type="match status" value="1"/>
</dbReference>
<evidence type="ECO:0000259" key="3">
    <source>
        <dbReference type="Pfam" id="PF16403"/>
    </source>
</evidence>
<evidence type="ECO:0000259" key="4">
    <source>
        <dbReference type="Pfam" id="PF16656"/>
    </source>
</evidence>
<gene>
    <name evidence="5" type="ORF">KL86CLO1_12550</name>
</gene>
<feature type="domain" description="Pesticidal crystal protein Cry22Aa Ig-like" evidence="3">
    <location>
        <begin position="761"/>
        <end position="823"/>
    </location>
</feature>
<dbReference type="Pfam" id="PF16656">
    <property type="entry name" value="Pur_ac_phosph_N"/>
    <property type="match status" value="1"/>
</dbReference>
<dbReference type="InterPro" id="IPR015914">
    <property type="entry name" value="PAPs_N"/>
</dbReference>
<dbReference type="SUPFAM" id="SSF56300">
    <property type="entry name" value="Metallo-dependent phosphatases"/>
    <property type="match status" value="2"/>
</dbReference>
<dbReference type="AlphaFoldDB" id="A0A212KB90"/>
<feature type="domain" description="Purple acid phosphatase N-terminal" evidence="4">
    <location>
        <begin position="347"/>
        <end position="440"/>
    </location>
</feature>
<dbReference type="InterPro" id="IPR004843">
    <property type="entry name" value="Calcineurin-like_PHP"/>
</dbReference>
<reference evidence="5" key="1">
    <citation type="submission" date="2016-04" db="EMBL/GenBank/DDBJ databases">
        <authorList>
            <person name="Evans L.H."/>
            <person name="Alamgir A."/>
            <person name="Owens N."/>
            <person name="Weber N.D."/>
            <person name="Virtaneva K."/>
            <person name="Barbian K."/>
            <person name="Babar A."/>
            <person name="Rosenke K."/>
        </authorList>
    </citation>
    <scope>NUCLEOTIDE SEQUENCE</scope>
    <source>
        <strain evidence="5">86</strain>
    </source>
</reference>
<dbReference type="Gene3D" id="3.60.21.10">
    <property type="match status" value="2"/>
</dbReference>
<name>A0A212KB90_9FIRM</name>